<evidence type="ECO:0000313" key="2">
    <source>
        <dbReference type="Proteomes" id="UP000425960"/>
    </source>
</evidence>
<sequence length="74" mass="8268">MATQLNWTAFMAMSCWIAGRATLTDEIMNGPMKEVRVATKMAERSRADCRFESDEGIILGVAREDISNSALLKR</sequence>
<dbReference type="EMBL" id="AP021876">
    <property type="protein sequence ID" value="BBO84166.1"/>
    <property type="molecule type" value="Genomic_DNA"/>
</dbReference>
<dbReference type="Proteomes" id="UP000425960">
    <property type="component" value="Chromosome"/>
</dbReference>
<dbReference type="AlphaFoldDB" id="A0A5K7ZVI9"/>
<protein>
    <submittedName>
        <fullName evidence="1">Uncharacterized protein</fullName>
    </submittedName>
</protein>
<proteinExistence type="predicted"/>
<evidence type="ECO:0000313" key="1">
    <source>
        <dbReference type="EMBL" id="BBO84166.1"/>
    </source>
</evidence>
<organism evidence="1 2">
    <name type="scientific">Desulfosarcina ovata subsp. sediminis</name>
    <dbReference type="NCBI Taxonomy" id="885957"/>
    <lineage>
        <taxon>Bacteria</taxon>
        <taxon>Pseudomonadati</taxon>
        <taxon>Thermodesulfobacteriota</taxon>
        <taxon>Desulfobacteria</taxon>
        <taxon>Desulfobacterales</taxon>
        <taxon>Desulfosarcinaceae</taxon>
        <taxon>Desulfosarcina</taxon>
    </lineage>
</organism>
<name>A0A5K7ZVI9_9BACT</name>
<accession>A0A5K7ZVI9</accession>
<gene>
    <name evidence="1" type="ORF">DSCO28_47320</name>
</gene>
<dbReference type="KEGG" id="dov:DSCO28_47320"/>
<reference evidence="1 2" key="1">
    <citation type="submission" date="2019-11" db="EMBL/GenBank/DDBJ databases">
        <title>Comparative genomics of hydrocarbon-degrading Desulfosarcina strains.</title>
        <authorList>
            <person name="Watanabe M."/>
            <person name="Kojima H."/>
            <person name="Fukui M."/>
        </authorList>
    </citation>
    <scope>NUCLEOTIDE SEQUENCE [LARGE SCALE GENOMIC DNA]</scope>
    <source>
        <strain evidence="1 2">28bB2T</strain>
    </source>
</reference>